<feature type="compositionally biased region" description="Polar residues" evidence="7">
    <location>
        <begin position="481"/>
        <end position="498"/>
    </location>
</feature>
<name>A0AAV9JKV8_9PEZI</name>
<comment type="similarity">
    <text evidence="2">Belongs to the TFB1 family.</text>
</comment>
<feature type="region of interest" description="Disordered" evidence="7">
    <location>
        <begin position="447"/>
        <end position="498"/>
    </location>
</feature>
<evidence type="ECO:0000256" key="6">
    <source>
        <dbReference type="ARBA" id="ARBA00023242"/>
    </source>
</evidence>
<proteinExistence type="inferred from homology"/>
<reference evidence="9 10" key="1">
    <citation type="submission" date="2021-11" db="EMBL/GenBank/DDBJ databases">
        <title>Black yeast isolated from Biological Soil Crust.</title>
        <authorList>
            <person name="Kurbessoian T."/>
        </authorList>
    </citation>
    <scope>NUCLEOTIDE SEQUENCE [LARGE SCALE GENOMIC DNA]</scope>
    <source>
        <strain evidence="9 10">CCFEE 5522</strain>
    </source>
</reference>
<evidence type="ECO:0000256" key="7">
    <source>
        <dbReference type="SAM" id="MobiDB-lite"/>
    </source>
</evidence>
<dbReference type="CDD" id="cd13229">
    <property type="entry name" value="PH_TFIIH"/>
    <property type="match status" value="1"/>
</dbReference>
<dbReference type="SUPFAM" id="SSF50729">
    <property type="entry name" value="PH domain-like"/>
    <property type="match status" value="1"/>
</dbReference>
<dbReference type="Pfam" id="PF03909">
    <property type="entry name" value="BSD"/>
    <property type="match status" value="2"/>
</dbReference>
<keyword evidence="4" id="KW-0805">Transcription regulation</keyword>
<dbReference type="AlphaFoldDB" id="A0AAV9JKV8"/>
<dbReference type="InterPro" id="IPR027079">
    <property type="entry name" value="Tfb1/GTF2H1"/>
</dbReference>
<evidence type="ECO:0000256" key="3">
    <source>
        <dbReference type="ARBA" id="ARBA00022737"/>
    </source>
</evidence>
<dbReference type="Proteomes" id="UP001324427">
    <property type="component" value="Unassembled WGS sequence"/>
</dbReference>
<accession>A0AAV9JKV8</accession>
<keyword evidence="3" id="KW-0677">Repeat</keyword>
<evidence type="ECO:0000256" key="5">
    <source>
        <dbReference type="ARBA" id="ARBA00023163"/>
    </source>
</evidence>
<dbReference type="SMART" id="SM00751">
    <property type="entry name" value="BSD"/>
    <property type="match status" value="1"/>
</dbReference>
<keyword evidence="6" id="KW-0539">Nucleus</keyword>
<dbReference type="InterPro" id="IPR013876">
    <property type="entry name" value="TFIIH_BTF_p62_N"/>
</dbReference>
<dbReference type="Gene3D" id="2.30.29.30">
    <property type="entry name" value="Pleckstrin-homology domain (PH domain)/Phosphotyrosine-binding domain (PTB)"/>
    <property type="match status" value="1"/>
</dbReference>
<organism evidence="9 10">
    <name type="scientific">Oleoguttula mirabilis</name>
    <dbReference type="NCBI Taxonomy" id="1507867"/>
    <lineage>
        <taxon>Eukaryota</taxon>
        <taxon>Fungi</taxon>
        <taxon>Dikarya</taxon>
        <taxon>Ascomycota</taxon>
        <taxon>Pezizomycotina</taxon>
        <taxon>Dothideomycetes</taxon>
        <taxon>Dothideomycetidae</taxon>
        <taxon>Mycosphaerellales</taxon>
        <taxon>Teratosphaeriaceae</taxon>
        <taxon>Oleoguttula</taxon>
    </lineage>
</organism>
<evidence type="ECO:0000259" key="8">
    <source>
        <dbReference type="PROSITE" id="PS50858"/>
    </source>
</evidence>
<dbReference type="Pfam" id="PF08567">
    <property type="entry name" value="PH_TFIIH"/>
    <property type="match status" value="1"/>
</dbReference>
<evidence type="ECO:0000256" key="2">
    <source>
        <dbReference type="ARBA" id="ARBA00009448"/>
    </source>
</evidence>
<dbReference type="InterPro" id="IPR011993">
    <property type="entry name" value="PH-like_dom_sf"/>
</dbReference>
<dbReference type="EMBL" id="JAVFHQ010000017">
    <property type="protein sequence ID" value="KAK4545886.1"/>
    <property type="molecule type" value="Genomic_DNA"/>
</dbReference>
<keyword evidence="10" id="KW-1185">Reference proteome</keyword>
<evidence type="ECO:0000256" key="1">
    <source>
        <dbReference type="ARBA" id="ARBA00004123"/>
    </source>
</evidence>
<evidence type="ECO:0000256" key="4">
    <source>
        <dbReference type="ARBA" id="ARBA00023015"/>
    </source>
</evidence>
<evidence type="ECO:0000313" key="9">
    <source>
        <dbReference type="EMBL" id="KAK4545886.1"/>
    </source>
</evidence>
<feature type="domain" description="BSD" evidence="8">
    <location>
        <begin position="229"/>
        <end position="282"/>
    </location>
</feature>
<comment type="caution">
    <text evidence="9">The sequence shown here is derived from an EMBL/GenBank/DDBJ whole genome shotgun (WGS) entry which is preliminary data.</text>
</comment>
<dbReference type="PROSITE" id="PS50858">
    <property type="entry name" value="BSD"/>
    <property type="match status" value="1"/>
</dbReference>
<dbReference type="GO" id="GO:0006351">
    <property type="term" value="P:DNA-templated transcription"/>
    <property type="evidence" value="ECO:0007669"/>
    <property type="project" value="InterPro"/>
</dbReference>
<sequence length="669" mass="73758">MASSSTWKVVYKKKDGQLTVADDRRFLFWTPADKPGASPAVTIPVADITNLQQTPVTSKNIALKVLVNEASHVFTFTNKDTGRKEQEAVTDLLRDLMAAHKDAVAALLAPAAAAKTSPAQHGGQSGSLAIAQASSSSKVVDEGWYDDSKLKSDFQLQRSLLGANKPLNDRFTQSLRDKPDTVTIPQFTAQFWSTRLHHLRAHAIEKAQKEGEYNVLPAIKHTSVLGEDGEYRKVLNVTKEQIALIFKQYPVVRKAFNENCPRPIANASEFWGRFFGSRLLKKLKGERIDRNDPQDSLLDRYIDMHEAAAAATHSENNPRIPHFIDLEGNEQNSKFKVNREGWEMSAARHDQPILHVLNNLSEKMLSHVRGKAGQAHAPIGMDEDTFEQLRLRDLAMDDADNRVVLNVREQQRHQGGQDEDEWSADARLYAKQDPAKVLSSLRSDLQPAHLGSDERGSLRLDGAIGFHSDDDSDNEDEINTMHPTNGSASRQNQLKTPTSRINSHAALTTASTSMFTSIAHRRAQTSGGADPTALNGLSQSTFDTLTITHNTTIEFLHYFWTLFLSGDSTKAVELQSLVSTLDRSLDRINAVGDQAEKERAEKVKDMKQQVAEYQRRTGKKRKIDESGAGGGRAVVDAVVGPTVEALGVAAETYRRAFEVQSAAAAAAVG</sequence>
<comment type="subcellular location">
    <subcellularLocation>
        <location evidence="1">Nucleus</location>
    </subcellularLocation>
</comment>
<dbReference type="InterPro" id="IPR005607">
    <property type="entry name" value="BSD_dom"/>
</dbReference>
<dbReference type="PANTHER" id="PTHR12856">
    <property type="entry name" value="TRANSCRIPTION INITIATION FACTOR IIH-RELATED"/>
    <property type="match status" value="1"/>
</dbReference>
<protein>
    <recommendedName>
        <fullName evidence="8">BSD domain-containing protein</fullName>
    </recommendedName>
</protein>
<dbReference type="GO" id="GO:0006289">
    <property type="term" value="P:nucleotide-excision repair"/>
    <property type="evidence" value="ECO:0007669"/>
    <property type="project" value="InterPro"/>
</dbReference>
<evidence type="ECO:0000313" key="10">
    <source>
        <dbReference type="Proteomes" id="UP001324427"/>
    </source>
</evidence>
<keyword evidence="5" id="KW-0804">Transcription</keyword>
<gene>
    <name evidence="9" type="ORF">LTR36_002450</name>
</gene>
<dbReference type="GO" id="GO:0000439">
    <property type="term" value="C:transcription factor TFIIH core complex"/>
    <property type="evidence" value="ECO:0007669"/>
    <property type="project" value="InterPro"/>
</dbReference>